<sequence length="324" mass="38482">MNINDLNDYCLFNIFEELPISILIKQRKVCKRWCQIIEDRFLKPKRSLKLFDKTLKKPQRNDVKPRKDIFDYCFVLECDNAFVAKEMQIHVDVKKSDELKIDKSKYGCKVCENALNKFALRIFSNLERLIICQKKVYKFVPSLIKKSTELKSFTYGRLSKILDDESFLVQKMLIEVYKLTKLEELHLLDPNVSCRLSSEGMRRIGPQLSKLSLFVDEFHSFYIETITSVNVQLPTIEKLHLSSVIQFDKYIFLWKKLSEIFPNIIELNLGQMAEYSVNDIKKHFPQLAKINNLDNSKFHYYGHLYDPKRKKTLPPLTIWKRKRH</sequence>
<dbReference type="SUPFAM" id="SSF81383">
    <property type="entry name" value="F-box domain"/>
    <property type="match status" value="1"/>
</dbReference>
<dbReference type="InterPro" id="IPR036047">
    <property type="entry name" value="F-box-like_dom_sf"/>
</dbReference>
<keyword evidence="3" id="KW-1185">Reference proteome</keyword>
<dbReference type="EMBL" id="JAPWDV010000001">
    <property type="protein sequence ID" value="KAJ6224184.1"/>
    <property type="molecule type" value="Genomic_DNA"/>
</dbReference>
<proteinExistence type="predicted"/>
<reference evidence="2" key="1">
    <citation type="submission" date="2022-12" db="EMBL/GenBank/DDBJ databases">
        <title>Genome assemblies of Blomia tropicalis.</title>
        <authorList>
            <person name="Cui Y."/>
        </authorList>
    </citation>
    <scope>NUCLEOTIDE SEQUENCE</scope>
    <source>
        <tissue evidence="2">Adult mites</tissue>
    </source>
</reference>
<evidence type="ECO:0000313" key="3">
    <source>
        <dbReference type="Proteomes" id="UP001142055"/>
    </source>
</evidence>
<dbReference type="AlphaFoldDB" id="A0A9Q0RRU6"/>
<dbReference type="Proteomes" id="UP001142055">
    <property type="component" value="Chromosome 1"/>
</dbReference>
<dbReference type="InterPro" id="IPR001810">
    <property type="entry name" value="F-box_dom"/>
</dbReference>
<accession>A0A9Q0RRU6</accession>
<dbReference type="SUPFAM" id="SSF52047">
    <property type="entry name" value="RNI-like"/>
    <property type="match status" value="1"/>
</dbReference>
<gene>
    <name evidence="2" type="ORF">RDWZM_002729</name>
</gene>
<dbReference type="InterPro" id="IPR032675">
    <property type="entry name" value="LRR_dom_sf"/>
</dbReference>
<dbReference type="Pfam" id="PF00646">
    <property type="entry name" value="F-box"/>
    <property type="match status" value="1"/>
</dbReference>
<organism evidence="2 3">
    <name type="scientific">Blomia tropicalis</name>
    <name type="common">Mite</name>
    <dbReference type="NCBI Taxonomy" id="40697"/>
    <lineage>
        <taxon>Eukaryota</taxon>
        <taxon>Metazoa</taxon>
        <taxon>Ecdysozoa</taxon>
        <taxon>Arthropoda</taxon>
        <taxon>Chelicerata</taxon>
        <taxon>Arachnida</taxon>
        <taxon>Acari</taxon>
        <taxon>Acariformes</taxon>
        <taxon>Sarcoptiformes</taxon>
        <taxon>Astigmata</taxon>
        <taxon>Glycyphagoidea</taxon>
        <taxon>Echimyopodidae</taxon>
        <taxon>Blomia</taxon>
    </lineage>
</organism>
<name>A0A9Q0RRU6_BLOTA</name>
<feature type="domain" description="F-box" evidence="1">
    <location>
        <begin position="3"/>
        <end position="42"/>
    </location>
</feature>
<comment type="caution">
    <text evidence="2">The sequence shown here is derived from an EMBL/GenBank/DDBJ whole genome shotgun (WGS) entry which is preliminary data.</text>
</comment>
<evidence type="ECO:0000313" key="2">
    <source>
        <dbReference type="EMBL" id="KAJ6224184.1"/>
    </source>
</evidence>
<protein>
    <recommendedName>
        <fullName evidence="1">F-box domain-containing protein</fullName>
    </recommendedName>
</protein>
<dbReference type="Gene3D" id="1.20.1280.50">
    <property type="match status" value="1"/>
</dbReference>
<dbReference type="Gene3D" id="3.80.10.10">
    <property type="entry name" value="Ribonuclease Inhibitor"/>
    <property type="match status" value="1"/>
</dbReference>
<evidence type="ECO:0000259" key="1">
    <source>
        <dbReference type="Pfam" id="PF00646"/>
    </source>
</evidence>